<evidence type="ECO:0000256" key="2">
    <source>
        <dbReference type="ARBA" id="ARBA00022801"/>
    </source>
</evidence>
<evidence type="ECO:0000256" key="3">
    <source>
        <dbReference type="SAM" id="SignalP"/>
    </source>
</evidence>
<dbReference type="EMBL" id="JAEHFY010000021">
    <property type="protein sequence ID" value="MBK0384067.1"/>
    <property type="molecule type" value="Genomic_DNA"/>
</dbReference>
<dbReference type="PANTHER" id="PTHR42693:SF53">
    <property type="entry name" value="ENDO-4-O-SULFATASE"/>
    <property type="match status" value="1"/>
</dbReference>
<keyword evidence="2" id="KW-0378">Hydrolase</keyword>
<proteinExistence type="inferred from homology"/>
<feature type="signal peptide" evidence="3">
    <location>
        <begin position="1"/>
        <end position="22"/>
    </location>
</feature>
<dbReference type="Proteomes" id="UP000660024">
    <property type="component" value="Unassembled WGS sequence"/>
</dbReference>
<organism evidence="5 6">
    <name type="scientific">Pedobacter segetis</name>
    <dbReference type="NCBI Taxonomy" id="2793069"/>
    <lineage>
        <taxon>Bacteria</taxon>
        <taxon>Pseudomonadati</taxon>
        <taxon>Bacteroidota</taxon>
        <taxon>Sphingobacteriia</taxon>
        <taxon>Sphingobacteriales</taxon>
        <taxon>Sphingobacteriaceae</taxon>
        <taxon>Pedobacter</taxon>
    </lineage>
</organism>
<dbReference type="InterPro" id="IPR000917">
    <property type="entry name" value="Sulfatase_N"/>
</dbReference>
<sequence>MNFKRISICIGFLLAFSISLSAQTGKKPNVIFILSDDAGYADFGFMGSKLIKTPNLNQLASEGIILTQAYVTASVCCPSRAGILSGRYQQRFGQEFNGPDAKPMPGFTQDDLGLDVNEKTMGDYMKSIGYHTGFAGKWNMGLRPQFLPWKRGFDDFFGFLGGARPYFSVKGEVSEHYVLIKNKKVFPEDSVTYLTDDLTNYAISYIKNNKEKPFFFYLSYNSVHTPLDAKPEDLDYYKNITDKKKRFNAAMTKSMDEGIGKINATLKQLGLDKNTLLIFFNDNGGTPDIAADNGVLRGHKGQNWEGGIRVPCIVKWPAKLKANQKYNEPIMGFDFLPTIYAAGGGKQTLGKTLDGVDLMPYLLKQKSDKPHETLFWRIGDNAAVRHNDWKLVLSPEGDYTLYNIKADISETTDLSAKYPQVKTDLINKLKSWESQLQKPKWTKGGGWIKYDIANYLSQQNDNK</sequence>
<protein>
    <submittedName>
        <fullName evidence="5">Sulfatase-like hydrolase/transferase</fullName>
    </submittedName>
</protein>
<accession>A0ABS1BME7</accession>
<comment type="similarity">
    <text evidence="1">Belongs to the sulfatase family.</text>
</comment>
<name>A0ABS1BME7_9SPHI</name>
<evidence type="ECO:0000313" key="6">
    <source>
        <dbReference type="Proteomes" id="UP000660024"/>
    </source>
</evidence>
<dbReference type="InterPro" id="IPR017850">
    <property type="entry name" value="Alkaline_phosphatase_core_sf"/>
</dbReference>
<dbReference type="InterPro" id="IPR050738">
    <property type="entry name" value="Sulfatase"/>
</dbReference>
<evidence type="ECO:0000259" key="4">
    <source>
        <dbReference type="Pfam" id="PF00884"/>
    </source>
</evidence>
<gene>
    <name evidence="5" type="ORF">I5M32_13945</name>
</gene>
<dbReference type="Gene3D" id="3.30.1120.10">
    <property type="match status" value="1"/>
</dbReference>
<dbReference type="Pfam" id="PF00884">
    <property type="entry name" value="Sulfatase"/>
    <property type="match status" value="1"/>
</dbReference>
<dbReference type="Gene3D" id="3.40.720.10">
    <property type="entry name" value="Alkaline Phosphatase, subunit A"/>
    <property type="match status" value="1"/>
</dbReference>
<feature type="chain" id="PRO_5045244271" evidence="3">
    <location>
        <begin position="23"/>
        <end position="463"/>
    </location>
</feature>
<evidence type="ECO:0000313" key="5">
    <source>
        <dbReference type="EMBL" id="MBK0384067.1"/>
    </source>
</evidence>
<dbReference type="RefSeq" id="WP_200587433.1">
    <property type="nucleotide sequence ID" value="NZ_JAEHFY010000021.1"/>
</dbReference>
<dbReference type="PANTHER" id="PTHR42693">
    <property type="entry name" value="ARYLSULFATASE FAMILY MEMBER"/>
    <property type="match status" value="1"/>
</dbReference>
<keyword evidence="6" id="KW-1185">Reference proteome</keyword>
<reference evidence="5 6" key="1">
    <citation type="submission" date="2020-12" db="EMBL/GenBank/DDBJ databases">
        <title>Bacterial novel species Pedobacter sp. SD-b isolated from soil.</title>
        <authorList>
            <person name="Jung H.-Y."/>
        </authorList>
    </citation>
    <scope>NUCLEOTIDE SEQUENCE [LARGE SCALE GENOMIC DNA]</scope>
    <source>
        <strain evidence="5 6">SD-b</strain>
    </source>
</reference>
<feature type="domain" description="Sulfatase N-terminal" evidence="4">
    <location>
        <begin position="28"/>
        <end position="343"/>
    </location>
</feature>
<keyword evidence="3" id="KW-0732">Signal</keyword>
<dbReference type="SUPFAM" id="SSF53649">
    <property type="entry name" value="Alkaline phosphatase-like"/>
    <property type="match status" value="1"/>
</dbReference>
<comment type="caution">
    <text evidence="5">The sequence shown here is derived from an EMBL/GenBank/DDBJ whole genome shotgun (WGS) entry which is preliminary data.</text>
</comment>
<evidence type="ECO:0000256" key="1">
    <source>
        <dbReference type="ARBA" id="ARBA00008779"/>
    </source>
</evidence>